<dbReference type="InterPro" id="IPR022385">
    <property type="entry name" value="Rhs_assc_core"/>
</dbReference>
<dbReference type="InterPro" id="IPR036525">
    <property type="entry name" value="Tubulin/FtsZ_GTPase_sf"/>
</dbReference>
<dbReference type="Proteomes" id="UP000245647">
    <property type="component" value="Unassembled WGS sequence"/>
</dbReference>
<dbReference type="SUPFAM" id="SSF52490">
    <property type="entry name" value="Tubulin nucleotide-binding domain-like"/>
    <property type="match status" value="1"/>
</dbReference>
<dbReference type="RefSeq" id="WP_317047470.1">
    <property type="nucleotide sequence ID" value="NZ_QEAS01000029.1"/>
</dbReference>
<evidence type="ECO:0000313" key="2">
    <source>
        <dbReference type="Proteomes" id="UP000245647"/>
    </source>
</evidence>
<dbReference type="NCBIfam" id="TIGR03696">
    <property type="entry name" value="Rhs_assc_core"/>
    <property type="match status" value="1"/>
</dbReference>
<evidence type="ECO:0008006" key="3">
    <source>
        <dbReference type="Google" id="ProtNLM"/>
    </source>
</evidence>
<dbReference type="EMBL" id="QEAS01000029">
    <property type="protein sequence ID" value="PWG78247.1"/>
    <property type="molecule type" value="Genomic_DNA"/>
</dbReference>
<name>A0A2U2PA34_9SPHI</name>
<comment type="caution">
    <text evidence="1">The sequence shown here is derived from an EMBL/GenBank/DDBJ whole genome shotgun (WGS) entry which is preliminary data.</text>
</comment>
<feature type="non-terminal residue" evidence="1">
    <location>
        <position position="1"/>
    </location>
</feature>
<evidence type="ECO:0000313" key="1">
    <source>
        <dbReference type="EMBL" id="PWG78247.1"/>
    </source>
</evidence>
<dbReference type="AlphaFoldDB" id="A0A2U2PA34"/>
<sequence length="436" mass="48721">YSYDQNGNLRTDSRKGLNFEYNHLNLSKKVTKGSTGESISYLYDATGRKLRKETAGGNRDYIGGIEYGNNGNIEFVQTEEGRAVNTGGTYSYEYMLKDHLGNTRAVVKQDGSILQTPDYYAFGMELNRNRLTPSPDNRYKYNGKELQTGLAIGQYDYGARFYDAVIGRWDVADPLAEKYHIISPYAYVANNPAIAYDVDGRKIIYVNGFFSRLLNLGGFAPGAAKEEYWNFFSPTFITSSRQFMGATNSELNEFIDGSSYVGIDQDAGDRYERGMQYAMENYDDLIKGMKKGETFKFVSHSEGGGFAAGMAAYLISKGQTVENMLYLSPDEVDDKFSSPIETFSIQSHFQGDGISPSKRLEGVDVYMNFSTLNGKKPGFGGNHGATVTTANIKKIKDVMAKFGPDAKKILSNGRWTVTETKNGYTFKREKEKEDED</sequence>
<reference evidence="1 2" key="1">
    <citation type="submission" date="2018-04" db="EMBL/GenBank/DDBJ databases">
        <title>Pedobacter chongqingensis sp. nov., isolated from a rottenly hemp rope.</title>
        <authorList>
            <person name="Cai Y."/>
        </authorList>
    </citation>
    <scope>NUCLEOTIDE SEQUENCE [LARGE SCALE GENOMIC DNA]</scope>
    <source>
        <strain evidence="1 2">FJ4-8</strain>
    </source>
</reference>
<dbReference type="PANTHER" id="PTHR32305">
    <property type="match status" value="1"/>
</dbReference>
<dbReference type="Gene3D" id="2.180.10.10">
    <property type="entry name" value="RHS repeat-associated core"/>
    <property type="match status" value="1"/>
</dbReference>
<accession>A0A2U2PA34</accession>
<dbReference type="PANTHER" id="PTHR32305:SF15">
    <property type="entry name" value="PROTEIN RHSA-RELATED"/>
    <property type="match status" value="1"/>
</dbReference>
<dbReference type="InterPro" id="IPR050708">
    <property type="entry name" value="T6SS_VgrG/RHS"/>
</dbReference>
<proteinExistence type="predicted"/>
<organism evidence="1 2">
    <name type="scientific">Pararcticibacter amylolyticus</name>
    <dbReference type="NCBI Taxonomy" id="2173175"/>
    <lineage>
        <taxon>Bacteria</taxon>
        <taxon>Pseudomonadati</taxon>
        <taxon>Bacteroidota</taxon>
        <taxon>Sphingobacteriia</taxon>
        <taxon>Sphingobacteriales</taxon>
        <taxon>Sphingobacteriaceae</taxon>
        <taxon>Pararcticibacter</taxon>
    </lineage>
</organism>
<gene>
    <name evidence="1" type="ORF">DDR33_23345</name>
</gene>
<protein>
    <recommendedName>
        <fullName evidence="3">RHS repeat-associated core domain-containing protein</fullName>
    </recommendedName>
</protein>
<keyword evidence="2" id="KW-1185">Reference proteome</keyword>